<dbReference type="Pfam" id="PF00534">
    <property type="entry name" value="Glycos_transf_1"/>
    <property type="match status" value="1"/>
</dbReference>
<dbReference type="EMBL" id="JAVDUM010000002">
    <property type="protein sequence ID" value="MDR6865932.1"/>
    <property type="molecule type" value="Genomic_DNA"/>
</dbReference>
<feature type="domain" description="Glycosyl transferase family 1" evidence="3">
    <location>
        <begin position="288"/>
        <end position="429"/>
    </location>
</feature>
<name>A0ABU1S8I8_9MICO</name>
<evidence type="ECO:0000313" key="5">
    <source>
        <dbReference type="Proteomes" id="UP001259347"/>
    </source>
</evidence>
<proteinExistence type="predicted"/>
<organism evidence="4 5">
    <name type="scientific">Microbacterium resistens</name>
    <dbReference type="NCBI Taxonomy" id="156977"/>
    <lineage>
        <taxon>Bacteria</taxon>
        <taxon>Bacillati</taxon>
        <taxon>Actinomycetota</taxon>
        <taxon>Actinomycetes</taxon>
        <taxon>Micrococcales</taxon>
        <taxon>Microbacteriaceae</taxon>
        <taxon>Microbacterium</taxon>
    </lineage>
</organism>
<comment type="caution">
    <text evidence="4">The sequence shown here is derived from an EMBL/GenBank/DDBJ whole genome shotgun (WGS) entry which is preliminary data.</text>
</comment>
<evidence type="ECO:0000256" key="2">
    <source>
        <dbReference type="ARBA" id="ARBA00022679"/>
    </source>
</evidence>
<dbReference type="PANTHER" id="PTHR12526">
    <property type="entry name" value="GLYCOSYLTRANSFERASE"/>
    <property type="match status" value="1"/>
</dbReference>
<dbReference type="GO" id="GO:0047265">
    <property type="term" value="F:poly(glycerol-phosphate) alpha-glucosyltransferase activity"/>
    <property type="evidence" value="ECO:0007669"/>
    <property type="project" value="UniProtKB-EC"/>
</dbReference>
<dbReference type="EC" id="2.4.1.52" evidence="4"/>
<gene>
    <name evidence="4" type="ORF">J2Y69_000517</name>
</gene>
<evidence type="ECO:0000256" key="1">
    <source>
        <dbReference type="ARBA" id="ARBA00022676"/>
    </source>
</evidence>
<evidence type="ECO:0000313" key="4">
    <source>
        <dbReference type="EMBL" id="MDR6865932.1"/>
    </source>
</evidence>
<dbReference type="PANTHER" id="PTHR12526:SF629">
    <property type="entry name" value="TEICHURONIC ACID BIOSYNTHESIS GLYCOSYLTRANSFERASE TUAH-RELATED"/>
    <property type="match status" value="1"/>
</dbReference>
<sequence>MRQASSPLPPGRHLALTWGIPENYGGMTAAMLHRSRAFVRLGGVTVDVLTVDDRPDYPGLEARMRESGELIDGMAIRNVWDDLREQAPAAAGRPVQADAPLDPEEGDVLARDGGTVLLRERRSADGALIAADRFRRDGSLLATDRVVQGKRRIVAYDEDGAPVRDWASSWKLFRWWLDRVTGRSASFLIADSKTAARFIAGYRRENVVTVHLVHGGHRNGDRTGTLRASREFALRRAADFDAVVLLTNRQRDEFIADGLATGANVKVIPNGVALDVGRSGARERGAGVMLASLTDRKRVEHAALAAAEALVADERIRLDVYGEGEREQSVRETIREKGAEERIVLRGFAPDARRRFEGADFSLLTSTSEGLPLVLAEAMAAGCLPIAYDIRYGPADLISDGVDGYLVPDGDVSAMAARIVDLQRLPEARVEEMRVAARERAQDFSDEAVTRTWGRELSAALDSKRMIAVRGKSFLVRLRRRLGVLRRRLRG</sequence>
<protein>
    <submittedName>
        <fullName evidence="4">Poly(Glycerol-phosphate) alpha-glucosyltransferase</fullName>
        <ecNumber evidence="4">2.4.1.52</ecNumber>
    </submittedName>
</protein>
<keyword evidence="2 4" id="KW-0808">Transferase</keyword>
<dbReference type="InterPro" id="IPR001296">
    <property type="entry name" value="Glyco_trans_1"/>
</dbReference>
<keyword evidence="5" id="KW-1185">Reference proteome</keyword>
<evidence type="ECO:0000259" key="3">
    <source>
        <dbReference type="Pfam" id="PF00534"/>
    </source>
</evidence>
<dbReference type="SUPFAM" id="SSF53756">
    <property type="entry name" value="UDP-Glycosyltransferase/glycogen phosphorylase"/>
    <property type="match status" value="1"/>
</dbReference>
<dbReference type="Gene3D" id="3.40.50.2000">
    <property type="entry name" value="Glycogen Phosphorylase B"/>
    <property type="match status" value="3"/>
</dbReference>
<keyword evidence="1 4" id="KW-0328">Glycosyltransferase</keyword>
<reference evidence="4 5" key="1">
    <citation type="submission" date="2023-07" db="EMBL/GenBank/DDBJ databases">
        <title>Sorghum-associated microbial communities from plants grown in Nebraska, USA.</title>
        <authorList>
            <person name="Schachtman D."/>
        </authorList>
    </citation>
    <scope>NUCLEOTIDE SEQUENCE [LARGE SCALE GENOMIC DNA]</scope>
    <source>
        <strain evidence="4 5">2980</strain>
    </source>
</reference>
<dbReference type="RefSeq" id="WP_310017224.1">
    <property type="nucleotide sequence ID" value="NZ_JAVDUM010000002.1"/>
</dbReference>
<dbReference type="Proteomes" id="UP001259347">
    <property type="component" value="Unassembled WGS sequence"/>
</dbReference>
<accession>A0ABU1S8I8</accession>